<evidence type="ECO:0000256" key="5">
    <source>
        <dbReference type="ARBA" id="ARBA00022801"/>
    </source>
</evidence>
<gene>
    <name evidence="10" type="ORF">O3G_MSEX010859</name>
</gene>
<reference evidence="10" key="2">
    <citation type="submission" date="2020-12" db="EMBL/GenBank/DDBJ databases">
        <authorList>
            <person name="Kanost M."/>
        </authorList>
    </citation>
    <scope>NUCLEOTIDE SEQUENCE</scope>
</reference>
<comment type="similarity">
    <text evidence="3 6">Belongs to the peptidase S33 family.</text>
</comment>
<keyword evidence="8" id="KW-1133">Transmembrane helix</keyword>
<dbReference type="EMBL" id="JH668582">
    <property type="protein sequence ID" value="KAG6458415.1"/>
    <property type="molecule type" value="Genomic_DNA"/>
</dbReference>
<dbReference type="SUPFAM" id="SSF53474">
    <property type="entry name" value="alpha/beta-Hydrolases"/>
    <property type="match status" value="1"/>
</dbReference>
<evidence type="ECO:0000313" key="11">
    <source>
        <dbReference type="Proteomes" id="UP000791440"/>
    </source>
</evidence>
<sequence>MARLLLILIPVLVIGIPLYFLFFKSPPPVPDFDLNEWWGPQSLKSKQDTSVRPFRISFSDAMVKELKDRLNKRRRPLTPPLEGVGFEYGFNSNQIEAWTKYWAEEYPFAEREKFLNKYPHFKTNIQGLDIHFMRIKPEVPAGVETVPLLLLHGWPGSVREFYEAIPILTAVSKDRNFALELIVPSLPGYGFSDAAVRPGLGAAQIAVVCRNLMQRLGFKRYYVQGGDWGSAIGSIMATIFPQEVLGFHANVAFIMSSTVTFLELLGSVFPSLIVESKYADRMYPLGSMYAYLLEETGYMHIQSTKPDTVGIALTDSPTGLLAYILEKFSTWTNKDFRSKEDGNLGFRWTKDQLLDNLMFYWTTKSITTSMRLYSETLNSKHFALQLDEIPTPVPTWVIQAKNEIAYLPPLMLKMKFPNLVGERAVDDGGHFLAFELPKLFAEDVLTAIQEFRNLKSAKTEF</sequence>
<dbReference type="EMBL" id="JH668582">
    <property type="protein sequence ID" value="KAG6458416.1"/>
    <property type="molecule type" value="Genomic_DNA"/>
</dbReference>
<keyword evidence="6" id="KW-0256">Endoplasmic reticulum</keyword>
<dbReference type="InterPro" id="IPR010497">
    <property type="entry name" value="Epoxide_hydro_N"/>
</dbReference>
<proteinExistence type="inferred from homology"/>
<organism evidence="10 11">
    <name type="scientific">Manduca sexta</name>
    <name type="common">Tobacco hawkmoth</name>
    <name type="synonym">Tobacco hornworm</name>
    <dbReference type="NCBI Taxonomy" id="7130"/>
    <lineage>
        <taxon>Eukaryota</taxon>
        <taxon>Metazoa</taxon>
        <taxon>Ecdysozoa</taxon>
        <taxon>Arthropoda</taxon>
        <taxon>Hexapoda</taxon>
        <taxon>Insecta</taxon>
        <taxon>Pterygota</taxon>
        <taxon>Neoptera</taxon>
        <taxon>Endopterygota</taxon>
        <taxon>Lepidoptera</taxon>
        <taxon>Glossata</taxon>
        <taxon>Ditrysia</taxon>
        <taxon>Bombycoidea</taxon>
        <taxon>Sphingidae</taxon>
        <taxon>Sphinginae</taxon>
        <taxon>Sphingini</taxon>
        <taxon>Manduca</taxon>
    </lineage>
</organism>
<evidence type="ECO:0000256" key="1">
    <source>
        <dbReference type="ARBA" id="ARBA00000221"/>
    </source>
</evidence>
<evidence type="ECO:0000256" key="6">
    <source>
        <dbReference type="PIRNR" id="PIRNR001112"/>
    </source>
</evidence>
<keyword evidence="4 6" id="KW-0058">Aromatic hydrocarbons catabolism</keyword>
<keyword evidence="8" id="KW-0812">Transmembrane</keyword>
<dbReference type="Pfam" id="PF06441">
    <property type="entry name" value="EHN"/>
    <property type="match status" value="1"/>
</dbReference>
<dbReference type="PANTHER" id="PTHR21661:SF35">
    <property type="entry name" value="EPOXIDE HYDROLASE"/>
    <property type="match status" value="1"/>
</dbReference>
<dbReference type="GO" id="GO:0005789">
    <property type="term" value="C:endoplasmic reticulum membrane"/>
    <property type="evidence" value="ECO:0007669"/>
    <property type="project" value="UniProtKB-SubCell"/>
</dbReference>
<reference evidence="10" key="1">
    <citation type="journal article" date="2016" name="Insect Biochem. Mol. Biol.">
        <title>Multifaceted biological insights from a draft genome sequence of the tobacco hornworm moth, Manduca sexta.</title>
        <authorList>
            <person name="Kanost M.R."/>
            <person name="Arrese E.L."/>
            <person name="Cao X."/>
            <person name="Chen Y.R."/>
            <person name="Chellapilla S."/>
            <person name="Goldsmith M.R."/>
            <person name="Grosse-Wilde E."/>
            <person name="Heckel D.G."/>
            <person name="Herndon N."/>
            <person name="Jiang H."/>
            <person name="Papanicolaou A."/>
            <person name="Qu J."/>
            <person name="Soulages J.L."/>
            <person name="Vogel H."/>
            <person name="Walters J."/>
            <person name="Waterhouse R.M."/>
            <person name="Ahn S.J."/>
            <person name="Almeida F.C."/>
            <person name="An C."/>
            <person name="Aqrawi P."/>
            <person name="Bretschneider A."/>
            <person name="Bryant W.B."/>
            <person name="Bucks S."/>
            <person name="Chao H."/>
            <person name="Chevignon G."/>
            <person name="Christen J.M."/>
            <person name="Clarke D.F."/>
            <person name="Dittmer N.T."/>
            <person name="Ferguson L.C.F."/>
            <person name="Garavelou S."/>
            <person name="Gordon K.H.J."/>
            <person name="Gunaratna R.T."/>
            <person name="Han Y."/>
            <person name="Hauser F."/>
            <person name="He Y."/>
            <person name="Heidel-Fischer H."/>
            <person name="Hirsh A."/>
            <person name="Hu Y."/>
            <person name="Jiang H."/>
            <person name="Kalra D."/>
            <person name="Klinner C."/>
            <person name="Konig C."/>
            <person name="Kovar C."/>
            <person name="Kroll A.R."/>
            <person name="Kuwar S.S."/>
            <person name="Lee S.L."/>
            <person name="Lehman R."/>
            <person name="Li K."/>
            <person name="Li Z."/>
            <person name="Liang H."/>
            <person name="Lovelace S."/>
            <person name="Lu Z."/>
            <person name="Mansfield J.H."/>
            <person name="McCulloch K.J."/>
            <person name="Mathew T."/>
            <person name="Morton B."/>
            <person name="Muzny D.M."/>
            <person name="Neunemann D."/>
            <person name="Ongeri F."/>
            <person name="Pauchet Y."/>
            <person name="Pu L.L."/>
            <person name="Pyrousis I."/>
            <person name="Rao X.J."/>
            <person name="Redding A."/>
            <person name="Roesel C."/>
            <person name="Sanchez-Gracia A."/>
            <person name="Schaack S."/>
            <person name="Shukla A."/>
            <person name="Tetreau G."/>
            <person name="Wang Y."/>
            <person name="Xiong G.H."/>
            <person name="Traut W."/>
            <person name="Walsh T.K."/>
            <person name="Worley K.C."/>
            <person name="Wu D."/>
            <person name="Wu W."/>
            <person name="Wu Y.Q."/>
            <person name="Zhang X."/>
            <person name="Zou Z."/>
            <person name="Zucker H."/>
            <person name="Briscoe A.D."/>
            <person name="Burmester T."/>
            <person name="Clem R.J."/>
            <person name="Feyereisen R."/>
            <person name="Grimmelikhuijzen C.J.P."/>
            <person name="Hamodrakas S.J."/>
            <person name="Hansson B.S."/>
            <person name="Huguet E."/>
            <person name="Jermiin L.S."/>
            <person name="Lan Q."/>
            <person name="Lehman H.K."/>
            <person name="Lorenzen M."/>
            <person name="Merzendorfer H."/>
            <person name="Michalopoulos I."/>
            <person name="Morton D.B."/>
            <person name="Muthukrishnan S."/>
            <person name="Oakeshott J.G."/>
            <person name="Palmer W."/>
            <person name="Park Y."/>
            <person name="Passarelli A.L."/>
            <person name="Rozas J."/>
            <person name="Schwartz L.M."/>
            <person name="Smith W."/>
            <person name="Southgate A."/>
            <person name="Vilcinskas A."/>
            <person name="Vogt R."/>
            <person name="Wang P."/>
            <person name="Werren J."/>
            <person name="Yu X.Q."/>
            <person name="Zhou J.J."/>
            <person name="Brown S.J."/>
            <person name="Scherer S.E."/>
            <person name="Richards S."/>
            <person name="Blissard G.W."/>
        </authorList>
    </citation>
    <scope>NUCLEOTIDE SEQUENCE</scope>
</reference>
<evidence type="ECO:0000256" key="4">
    <source>
        <dbReference type="ARBA" id="ARBA00022797"/>
    </source>
</evidence>
<feature type="active site" description="Proton donor" evidence="7">
    <location>
        <position position="373"/>
    </location>
</feature>
<dbReference type="PIRSF" id="PIRSF001112">
    <property type="entry name" value="Epoxide_hydrolase"/>
    <property type="match status" value="1"/>
</dbReference>
<name>A0A921ZIL6_MANSE</name>
<dbReference type="InterPro" id="IPR000639">
    <property type="entry name" value="Epox_hydrolase-like"/>
</dbReference>
<evidence type="ECO:0000256" key="3">
    <source>
        <dbReference type="ARBA" id="ARBA00010088"/>
    </source>
</evidence>
<evidence type="ECO:0000313" key="10">
    <source>
        <dbReference type="EMBL" id="KAG6458415.1"/>
    </source>
</evidence>
<keyword evidence="6 8" id="KW-0472">Membrane</keyword>
<dbReference type="PANTHER" id="PTHR21661">
    <property type="entry name" value="EPOXIDE HYDROLASE 1-RELATED"/>
    <property type="match status" value="1"/>
</dbReference>
<accession>A0A921ZIL6</accession>
<comment type="function">
    <text evidence="6">Catalyzes juvenile hormone hydrolysis.</text>
</comment>
<dbReference type="GO" id="GO:0097176">
    <property type="term" value="P:epoxide metabolic process"/>
    <property type="evidence" value="ECO:0007669"/>
    <property type="project" value="TreeGrafter"/>
</dbReference>
<dbReference type="EC" id="3.3.2.9" evidence="6"/>
<dbReference type="Gene3D" id="3.40.50.1820">
    <property type="entry name" value="alpha/beta hydrolase"/>
    <property type="match status" value="1"/>
</dbReference>
<keyword evidence="5 6" id="KW-0378">Hydrolase</keyword>
<feature type="active site" description="Nucleophile" evidence="7">
    <location>
        <position position="227"/>
    </location>
</feature>
<dbReference type="PRINTS" id="PR00412">
    <property type="entry name" value="EPOXHYDRLASE"/>
</dbReference>
<dbReference type="InterPro" id="IPR016292">
    <property type="entry name" value="Epoxide_hydrolase"/>
</dbReference>
<evidence type="ECO:0000259" key="9">
    <source>
        <dbReference type="Pfam" id="PF06441"/>
    </source>
</evidence>
<dbReference type="GO" id="GO:0033961">
    <property type="term" value="F:cis-stilbene-oxide hydrolase activity"/>
    <property type="evidence" value="ECO:0007669"/>
    <property type="project" value="UniProtKB-UniRule"/>
</dbReference>
<feature type="domain" description="Epoxide hydrolase N-terminal" evidence="9">
    <location>
        <begin position="51"/>
        <end position="161"/>
    </location>
</feature>
<dbReference type="AlphaFoldDB" id="A0A921ZIL6"/>
<comment type="subcellular location">
    <subcellularLocation>
        <location evidence="6">Endoplasmic reticulum membrane</location>
    </subcellularLocation>
    <subcellularLocation>
        <location evidence="2">Microsome membrane</location>
        <topology evidence="2">Single-pass membrane protein</topology>
    </subcellularLocation>
</comment>
<comment type="catalytic activity">
    <reaction evidence="1 6">
        <text>1-(4-methoxyphenyl)-N-methyl-N-[(3-methyloxetan-3-yl)methyl]methanamine + H2O = 2-{[(4-methoxybenzyl)(methyl)amino]methyl}-2-methylpropane-1,3-diol</text>
        <dbReference type="Rhea" id="RHEA:55764"/>
        <dbReference type="ChEBI" id="CHEBI:15377"/>
        <dbReference type="ChEBI" id="CHEBI:139161"/>
        <dbReference type="ChEBI" id="CHEBI:139164"/>
        <dbReference type="EC" id="3.3.2.9"/>
    </reaction>
</comment>
<evidence type="ECO:0000256" key="8">
    <source>
        <dbReference type="SAM" id="Phobius"/>
    </source>
</evidence>
<evidence type="ECO:0000256" key="7">
    <source>
        <dbReference type="PIRSR" id="PIRSR001112-1"/>
    </source>
</evidence>
<dbReference type="InterPro" id="IPR029058">
    <property type="entry name" value="AB_hydrolase_fold"/>
</dbReference>
<dbReference type="Proteomes" id="UP000791440">
    <property type="component" value="Unassembled WGS sequence"/>
</dbReference>
<protein>
    <recommendedName>
        <fullName evidence="6">Epoxide hydrolase</fullName>
        <ecNumber evidence="6">3.3.2.9</ecNumber>
    </recommendedName>
</protein>
<evidence type="ECO:0000256" key="2">
    <source>
        <dbReference type="ARBA" id="ARBA00004111"/>
    </source>
</evidence>
<keyword evidence="11" id="KW-1185">Reference proteome</keyword>
<feature type="transmembrane region" description="Helical" evidence="8">
    <location>
        <begin position="6"/>
        <end position="23"/>
    </location>
</feature>
<comment type="catalytic activity">
    <reaction evidence="6">
        <text>cis-stilbene oxide + H2O = (1R,2R)-hydrobenzoin</text>
        <dbReference type="Rhea" id="RHEA:23900"/>
        <dbReference type="ChEBI" id="CHEBI:15377"/>
        <dbReference type="ChEBI" id="CHEBI:50004"/>
        <dbReference type="ChEBI" id="CHEBI:50014"/>
        <dbReference type="EC" id="3.3.2.9"/>
    </reaction>
</comment>
<comment type="caution">
    <text evidence="10">The sequence shown here is derived from an EMBL/GenBank/DDBJ whole genome shotgun (WGS) entry which is preliminary data.</text>
</comment>
<feature type="active site" description="Proton acceptor" evidence="7">
    <location>
        <position position="430"/>
    </location>
</feature>